<gene>
    <name evidence="2" type="ORF">AAC691_00800</name>
</gene>
<dbReference type="SUPFAM" id="SSF46785">
    <property type="entry name" value="Winged helix' DNA-binding domain"/>
    <property type="match status" value="1"/>
</dbReference>
<dbReference type="PANTHER" id="PTHR33164:SF44">
    <property type="entry name" value="TRANSCRIPTIONAL REGULATORY PROTEIN"/>
    <property type="match status" value="1"/>
</dbReference>
<dbReference type="InterPro" id="IPR036388">
    <property type="entry name" value="WH-like_DNA-bd_sf"/>
</dbReference>
<evidence type="ECO:0000313" key="2">
    <source>
        <dbReference type="EMBL" id="XAE43059.1"/>
    </source>
</evidence>
<dbReference type="RefSeq" id="WP_323990831.1">
    <property type="nucleotide sequence ID" value="NZ_CP152276.1"/>
</dbReference>
<proteinExistence type="predicted"/>
<dbReference type="InterPro" id="IPR036390">
    <property type="entry name" value="WH_DNA-bd_sf"/>
</dbReference>
<dbReference type="SMART" id="SM00347">
    <property type="entry name" value="HTH_MARR"/>
    <property type="match status" value="1"/>
</dbReference>
<keyword evidence="3" id="KW-1185">Reference proteome</keyword>
<feature type="domain" description="HTH marR-type" evidence="1">
    <location>
        <begin position="26"/>
        <end position="161"/>
    </location>
</feature>
<name>A0ABZ3D665_9PROT</name>
<dbReference type="PROSITE" id="PS50995">
    <property type="entry name" value="HTH_MARR_2"/>
    <property type="match status" value="1"/>
</dbReference>
<sequence>MTDRKGPPRRPAGAAGAGSGLLFLREDEMRQAQELMTLAWRDFGAVVDPVLEELGLGRAHHRILQLVGRHPGIAVGALQDLLGITKQSLGRALGELQARDYVAQEVGRRDRRLRLLSLTAAGAAVERQLFDLQREKLVGVYRDVGAASVEGFRRVMQGLMDDRTRRVLEDVIAAGERARRARM</sequence>
<dbReference type="PANTHER" id="PTHR33164">
    <property type="entry name" value="TRANSCRIPTIONAL REGULATOR, MARR FAMILY"/>
    <property type="match status" value="1"/>
</dbReference>
<evidence type="ECO:0000313" key="3">
    <source>
        <dbReference type="Proteomes" id="UP001449795"/>
    </source>
</evidence>
<dbReference type="Gene3D" id="1.10.10.10">
    <property type="entry name" value="Winged helix-like DNA-binding domain superfamily/Winged helix DNA-binding domain"/>
    <property type="match status" value="1"/>
</dbReference>
<dbReference type="InterPro" id="IPR039422">
    <property type="entry name" value="MarR/SlyA-like"/>
</dbReference>
<dbReference type="Proteomes" id="UP001449795">
    <property type="component" value="Chromosome"/>
</dbReference>
<evidence type="ECO:0000259" key="1">
    <source>
        <dbReference type="PROSITE" id="PS50995"/>
    </source>
</evidence>
<dbReference type="InterPro" id="IPR000835">
    <property type="entry name" value="HTH_MarR-typ"/>
</dbReference>
<dbReference type="Pfam" id="PF12802">
    <property type="entry name" value="MarR_2"/>
    <property type="match status" value="1"/>
</dbReference>
<protein>
    <submittedName>
        <fullName evidence="2">Helix-turn-helix domain-containing protein</fullName>
    </submittedName>
</protein>
<dbReference type="EMBL" id="CP152276">
    <property type="protein sequence ID" value="XAE43059.1"/>
    <property type="molecule type" value="Genomic_DNA"/>
</dbReference>
<organism evidence="2 3">
    <name type="scientific">Nguyenibacter vanlangensis</name>
    <dbReference type="NCBI Taxonomy" id="1216886"/>
    <lineage>
        <taxon>Bacteria</taxon>
        <taxon>Pseudomonadati</taxon>
        <taxon>Pseudomonadota</taxon>
        <taxon>Alphaproteobacteria</taxon>
        <taxon>Acetobacterales</taxon>
        <taxon>Acetobacteraceae</taxon>
        <taxon>Nguyenibacter</taxon>
    </lineage>
</organism>
<reference evidence="2 3" key="1">
    <citation type="submission" date="2024-04" db="EMBL/GenBank/DDBJ databases">
        <title>Complete genome sequence of Nguyenibacter vanlangesis HBCM-1154, a strain capable of nitrogen fixation, IAA production, and phosphorus solubilization isolated from sugarcane soil.</title>
        <authorList>
            <person name="MY HANH P."/>
        </authorList>
    </citation>
    <scope>NUCLEOTIDE SEQUENCE [LARGE SCALE GENOMIC DNA]</scope>
    <source>
        <strain evidence="2 3">HBCM 1154</strain>
    </source>
</reference>
<accession>A0ABZ3D665</accession>